<comment type="caution">
    <text evidence="2">The sequence shown here is derived from an EMBL/GenBank/DDBJ whole genome shotgun (WGS) entry which is preliminary data.</text>
</comment>
<feature type="compositionally biased region" description="Polar residues" evidence="1">
    <location>
        <begin position="40"/>
        <end position="50"/>
    </location>
</feature>
<feature type="compositionally biased region" description="Polar residues" evidence="1">
    <location>
        <begin position="1"/>
        <end position="12"/>
    </location>
</feature>
<dbReference type="EMBL" id="LABY01000078">
    <property type="protein sequence ID" value="KMO37968.1"/>
    <property type="molecule type" value="Genomic_DNA"/>
</dbReference>
<protein>
    <submittedName>
        <fullName evidence="2">Uncharacterized protein</fullName>
    </submittedName>
</protein>
<accession>A0A0J6SXB5</accession>
<feature type="region of interest" description="Disordered" evidence="1">
    <location>
        <begin position="1"/>
        <end position="137"/>
    </location>
</feature>
<feature type="compositionally biased region" description="Polar residues" evidence="1">
    <location>
        <begin position="67"/>
        <end position="76"/>
    </location>
</feature>
<evidence type="ECO:0000313" key="3">
    <source>
        <dbReference type="Proteomes" id="UP000035955"/>
    </source>
</evidence>
<sequence length="193" mass="19378">MSDNTLISGTSESDPEPASLDDATDAAGAGEDTTVEVTAEASTGEDTATVSVEAPVSMFRPTMRDPTASTSETGLTVQPKPLLSGCDAADDGPDPEADQALILGPSEGQEGGDALADPVPGPTDDLSEAPPLTPSDDVGLIEGTNIFGDRAAMWSGNPSEVGAGYSLDPLPQEECLCGETDLAIAGESLSLPA</sequence>
<reference evidence="2 3" key="1">
    <citation type="submission" date="2015-03" db="EMBL/GenBank/DDBJ databases">
        <title>Genome sequencing of Methylobacterium variabile DSM 16961.</title>
        <authorList>
            <person name="Chaudhry V."/>
            <person name="Patil P.B."/>
        </authorList>
    </citation>
    <scope>NUCLEOTIDE SEQUENCE [LARGE SCALE GENOMIC DNA]</scope>
    <source>
        <strain evidence="2 3">DSM 16961</strain>
    </source>
</reference>
<evidence type="ECO:0000256" key="1">
    <source>
        <dbReference type="SAM" id="MobiDB-lite"/>
    </source>
</evidence>
<dbReference type="Proteomes" id="UP000035955">
    <property type="component" value="Unassembled WGS sequence"/>
</dbReference>
<evidence type="ECO:0000313" key="2">
    <source>
        <dbReference type="EMBL" id="KMO37968.1"/>
    </source>
</evidence>
<keyword evidence="3" id="KW-1185">Reference proteome</keyword>
<feature type="compositionally biased region" description="Acidic residues" evidence="1">
    <location>
        <begin position="88"/>
        <end position="97"/>
    </location>
</feature>
<name>A0A0J6SXB5_9HYPH</name>
<proteinExistence type="predicted"/>
<gene>
    <name evidence="2" type="ORF">VQ02_12350</name>
</gene>
<dbReference type="PATRIC" id="fig|298794.3.peg.7182"/>
<dbReference type="AlphaFoldDB" id="A0A0J6SXB5"/>
<organism evidence="2 3">
    <name type="scientific">Methylobacterium variabile</name>
    <dbReference type="NCBI Taxonomy" id="298794"/>
    <lineage>
        <taxon>Bacteria</taxon>
        <taxon>Pseudomonadati</taxon>
        <taxon>Pseudomonadota</taxon>
        <taxon>Alphaproteobacteria</taxon>
        <taxon>Hyphomicrobiales</taxon>
        <taxon>Methylobacteriaceae</taxon>
        <taxon>Methylobacterium</taxon>
    </lineage>
</organism>